<dbReference type="PANTHER" id="PTHR34857:SF2">
    <property type="entry name" value="SLL0384 PROTEIN"/>
    <property type="match status" value="1"/>
</dbReference>
<feature type="transmembrane region" description="Helical" evidence="6">
    <location>
        <begin position="26"/>
        <end position="54"/>
    </location>
</feature>
<dbReference type="EMBL" id="DVNB01000021">
    <property type="protein sequence ID" value="HIU56490.1"/>
    <property type="molecule type" value="Genomic_DNA"/>
</dbReference>
<dbReference type="InterPro" id="IPR003339">
    <property type="entry name" value="ABC/ECF_trnsptr_transmembrane"/>
</dbReference>
<dbReference type="CDD" id="cd16914">
    <property type="entry name" value="EcfT"/>
    <property type="match status" value="1"/>
</dbReference>
<dbReference type="InterPro" id="IPR051611">
    <property type="entry name" value="ECF_transporter_component"/>
</dbReference>
<dbReference type="Proteomes" id="UP000824109">
    <property type="component" value="Unassembled WGS sequence"/>
</dbReference>
<reference evidence="7" key="2">
    <citation type="journal article" date="2021" name="PeerJ">
        <title>Extensive microbial diversity within the chicken gut microbiome revealed by metagenomics and culture.</title>
        <authorList>
            <person name="Gilroy R."/>
            <person name="Ravi A."/>
            <person name="Getino M."/>
            <person name="Pursley I."/>
            <person name="Horton D.L."/>
            <person name="Alikhan N.F."/>
            <person name="Baker D."/>
            <person name="Gharbi K."/>
            <person name="Hall N."/>
            <person name="Watson M."/>
            <person name="Adriaenssens E.M."/>
            <person name="Foster-Nyarko E."/>
            <person name="Jarju S."/>
            <person name="Secka A."/>
            <person name="Antonio M."/>
            <person name="Oren A."/>
            <person name="Chaudhuri R.R."/>
            <person name="La Ragione R."/>
            <person name="Hildebrand F."/>
            <person name="Pallen M.J."/>
        </authorList>
    </citation>
    <scope>NUCLEOTIDE SEQUENCE</scope>
    <source>
        <strain evidence="7">USAMLcec3-3695</strain>
    </source>
</reference>
<evidence type="ECO:0000256" key="4">
    <source>
        <dbReference type="ARBA" id="ARBA00022989"/>
    </source>
</evidence>
<dbReference type="AlphaFoldDB" id="A0A9D1MAA5"/>
<protein>
    <submittedName>
        <fullName evidence="7">Energy-coupling factor transporter transmembrane protein EcfT</fullName>
    </submittedName>
</protein>
<comment type="caution">
    <text evidence="7">The sequence shown here is derived from an EMBL/GenBank/DDBJ whole genome shotgun (WGS) entry which is preliminary data.</text>
</comment>
<dbReference type="PANTHER" id="PTHR34857">
    <property type="entry name" value="SLL0384 PROTEIN"/>
    <property type="match status" value="1"/>
</dbReference>
<evidence type="ECO:0000313" key="8">
    <source>
        <dbReference type="Proteomes" id="UP000824109"/>
    </source>
</evidence>
<sequence>MLRDITVGRYVNGRSLLHRLDPRSKIIFTLIFSFVSLSCSSFVSMAVIGILTAAASAASKVPIKYIINGLKPMRWFLLFTVVVDLLFIDGNVIFRIGAVHITQEGAETAALMALRFIFFITSASLLTLTTPPIALTDGFARLMRPLKYIGVPTDDIAMIISITLRSIPSFADEAERIMKAQRARGADFSKGGIISRARAIIPVTIPLFLSVFRRADELSLAMDSRCYGKGSRTPRKKTHFGKTDLAALIIMIFFCGILAIIEFNN</sequence>
<keyword evidence="3 6" id="KW-0812">Transmembrane</keyword>
<evidence type="ECO:0000313" key="7">
    <source>
        <dbReference type="EMBL" id="HIU56490.1"/>
    </source>
</evidence>
<dbReference type="GO" id="GO:0005886">
    <property type="term" value="C:plasma membrane"/>
    <property type="evidence" value="ECO:0007669"/>
    <property type="project" value="UniProtKB-ARBA"/>
</dbReference>
<keyword evidence="4 6" id="KW-1133">Transmembrane helix</keyword>
<feature type="transmembrane region" description="Helical" evidence="6">
    <location>
        <begin position="75"/>
        <end position="96"/>
    </location>
</feature>
<name>A0A9D1MAA5_9FIRM</name>
<evidence type="ECO:0000256" key="5">
    <source>
        <dbReference type="ARBA" id="ARBA00023136"/>
    </source>
</evidence>
<comment type="subcellular location">
    <subcellularLocation>
        <location evidence="1">Membrane</location>
        <topology evidence="1">Multi-pass membrane protein</topology>
    </subcellularLocation>
</comment>
<keyword evidence="5 6" id="KW-0472">Membrane</keyword>
<proteinExistence type="predicted"/>
<feature type="transmembrane region" description="Helical" evidence="6">
    <location>
        <begin position="245"/>
        <end position="263"/>
    </location>
</feature>
<feature type="transmembrane region" description="Helical" evidence="6">
    <location>
        <begin position="116"/>
        <end position="135"/>
    </location>
</feature>
<keyword evidence="2" id="KW-1003">Cell membrane</keyword>
<evidence type="ECO:0000256" key="2">
    <source>
        <dbReference type="ARBA" id="ARBA00022475"/>
    </source>
</evidence>
<dbReference type="Pfam" id="PF02361">
    <property type="entry name" value="CbiQ"/>
    <property type="match status" value="1"/>
</dbReference>
<organism evidence="7 8">
    <name type="scientific">Candidatus Ornithomonoglobus merdipullorum</name>
    <dbReference type="NCBI Taxonomy" id="2840895"/>
    <lineage>
        <taxon>Bacteria</taxon>
        <taxon>Bacillati</taxon>
        <taxon>Bacillota</taxon>
        <taxon>Clostridia</taxon>
        <taxon>Candidatus Ornithomonoglobus</taxon>
    </lineage>
</organism>
<gene>
    <name evidence="7" type="ORF">IAA61_01590</name>
</gene>
<evidence type="ECO:0000256" key="3">
    <source>
        <dbReference type="ARBA" id="ARBA00022692"/>
    </source>
</evidence>
<evidence type="ECO:0000256" key="1">
    <source>
        <dbReference type="ARBA" id="ARBA00004141"/>
    </source>
</evidence>
<evidence type="ECO:0000256" key="6">
    <source>
        <dbReference type="SAM" id="Phobius"/>
    </source>
</evidence>
<reference evidence="7" key="1">
    <citation type="submission" date="2020-10" db="EMBL/GenBank/DDBJ databases">
        <authorList>
            <person name="Gilroy R."/>
        </authorList>
    </citation>
    <scope>NUCLEOTIDE SEQUENCE</scope>
    <source>
        <strain evidence="7">USAMLcec3-3695</strain>
    </source>
</reference>
<accession>A0A9D1MAA5</accession>